<proteinExistence type="predicted"/>
<comment type="caution">
    <text evidence="1">The sequence shown here is derived from an EMBL/GenBank/DDBJ whole genome shotgun (WGS) entry which is preliminary data.</text>
</comment>
<accession>A0A0F8ZJI5</accession>
<dbReference type="AlphaFoldDB" id="A0A0F8ZJI5"/>
<name>A0A0F8ZJI5_9ZZZZ</name>
<protein>
    <submittedName>
        <fullName evidence="1">Uncharacterized protein</fullName>
    </submittedName>
</protein>
<organism evidence="1">
    <name type="scientific">marine sediment metagenome</name>
    <dbReference type="NCBI Taxonomy" id="412755"/>
    <lineage>
        <taxon>unclassified sequences</taxon>
        <taxon>metagenomes</taxon>
        <taxon>ecological metagenomes</taxon>
    </lineage>
</organism>
<gene>
    <name evidence="1" type="ORF">LCGC14_2687760</name>
</gene>
<evidence type="ECO:0000313" key="1">
    <source>
        <dbReference type="EMBL" id="KKK93952.1"/>
    </source>
</evidence>
<dbReference type="EMBL" id="LAZR01047552">
    <property type="protein sequence ID" value="KKK93952.1"/>
    <property type="molecule type" value="Genomic_DNA"/>
</dbReference>
<sequence length="94" mass="10759">MKKLKLPSAHSKVYKEIFRLGHIEGYQRGVEITRHLTDKVIVKNDVEVERYRVEGLKLAGQAVQSLAVLGEAYARIIMYGSDQKYPKKNERQGS</sequence>
<reference evidence="1" key="1">
    <citation type="journal article" date="2015" name="Nature">
        <title>Complex archaea that bridge the gap between prokaryotes and eukaryotes.</title>
        <authorList>
            <person name="Spang A."/>
            <person name="Saw J.H."/>
            <person name="Jorgensen S.L."/>
            <person name="Zaremba-Niedzwiedzka K."/>
            <person name="Martijn J."/>
            <person name="Lind A.E."/>
            <person name="van Eijk R."/>
            <person name="Schleper C."/>
            <person name="Guy L."/>
            <person name="Ettema T.J."/>
        </authorList>
    </citation>
    <scope>NUCLEOTIDE SEQUENCE</scope>
</reference>